<dbReference type="InterPro" id="IPR000709">
    <property type="entry name" value="Leu_Ile_Val-bd"/>
</dbReference>
<dbReference type="CDD" id="cd06347">
    <property type="entry name" value="PBP1_ABC_LivK_ligand_binding-like"/>
    <property type="match status" value="1"/>
</dbReference>
<evidence type="ECO:0000256" key="4">
    <source>
        <dbReference type="ARBA" id="ARBA00022970"/>
    </source>
</evidence>
<dbReference type="Pfam" id="PF13458">
    <property type="entry name" value="Peripla_BP_6"/>
    <property type="match status" value="1"/>
</dbReference>
<organism evidence="6 7">
    <name type="scientific">Sporomusa ovata</name>
    <dbReference type="NCBI Taxonomy" id="2378"/>
    <lineage>
        <taxon>Bacteria</taxon>
        <taxon>Bacillati</taxon>
        <taxon>Bacillota</taxon>
        <taxon>Negativicutes</taxon>
        <taxon>Selenomonadales</taxon>
        <taxon>Sporomusaceae</taxon>
        <taxon>Sporomusa</taxon>
    </lineage>
</organism>
<dbReference type="InterPro" id="IPR028082">
    <property type="entry name" value="Peripla_BP_I"/>
</dbReference>
<dbReference type="PANTHER" id="PTHR30483:SF6">
    <property type="entry name" value="PERIPLASMIC BINDING PROTEIN OF ABC TRANSPORTER FOR NATURAL AMINO ACIDS"/>
    <property type="match status" value="1"/>
</dbReference>
<proteinExistence type="inferred from homology"/>
<keyword evidence="3" id="KW-0732">Signal</keyword>
<keyword evidence="2" id="KW-0813">Transport</keyword>
<sequence length="404" mass="42821">MQGKVLWPKKRGEIYKMSRSSVKMVAVLTAVLLITGVLAGCGGTSSNEIKIGVLNEMTGGNATMGTSSANGAKMAIKEANAKGGVLGKQIKAIVADNKSEPSEAANAMTKLATQDKVVAITGMFASSNAIAASSVAEATKIPFLAVGATNPKVTVDEKTNKVKDYTFRVCFIDPFQGTVGANFVLNTLQLKKAVILVDNSSDYSKGLAAFFKDAFTKGGGTVLAEEAYLQKDQDFKTILTKVKALNADILYVPGYYEEVGKIVKQAREMGITVPMVGGDGWDSPKLVEIGTAAALDNTYFTNHYSVDDTSAESKAFVEAYKKEYGQAPDALAVLGYDAANVLIDAIKRANSTEPAKIREALAATKDFMTVTGSTTLNATHDAVKNAVIIEMKDGKQMYKATVKP</sequence>
<keyword evidence="7" id="KW-1185">Reference proteome</keyword>
<evidence type="ECO:0000256" key="3">
    <source>
        <dbReference type="ARBA" id="ARBA00022729"/>
    </source>
</evidence>
<evidence type="ECO:0000313" key="6">
    <source>
        <dbReference type="EMBL" id="CQR70807.1"/>
    </source>
</evidence>
<feature type="domain" description="Leucine-binding protein" evidence="5">
    <location>
        <begin position="48"/>
        <end position="394"/>
    </location>
</feature>
<dbReference type="Gene3D" id="3.40.50.2300">
    <property type="match status" value="2"/>
</dbReference>
<name>A0A0U1KTT9_9FIRM</name>
<evidence type="ECO:0000256" key="2">
    <source>
        <dbReference type="ARBA" id="ARBA00022448"/>
    </source>
</evidence>
<dbReference type="PRINTS" id="PR00337">
    <property type="entry name" value="LEUILEVALBP"/>
</dbReference>
<gene>
    <name evidence="6" type="ORF">SpAn4DRAFT_1785</name>
</gene>
<dbReference type="InterPro" id="IPR051010">
    <property type="entry name" value="BCAA_transport"/>
</dbReference>
<dbReference type="AlphaFoldDB" id="A0A0U1KTT9"/>
<dbReference type="EMBL" id="CTRP01000003">
    <property type="protein sequence ID" value="CQR70807.1"/>
    <property type="molecule type" value="Genomic_DNA"/>
</dbReference>
<accession>A0A0U1KTT9</accession>
<evidence type="ECO:0000259" key="5">
    <source>
        <dbReference type="Pfam" id="PF13458"/>
    </source>
</evidence>
<dbReference type="SUPFAM" id="SSF53822">
    <property type="entry name" value="Periplasmic binding protein-like I"/>
    <property type="match status" value="1"/>
</dbReference>
<keyword evidence="4" id="KW-0029">Amino-acid transport</keyword>
<evidence type="ECO:0000313" key="7">
    <source>
        <dbReference type="Proteomes" id="UP000049855"/>
    </source>
</evidence>
<dbReference type="InterPro" id="IPR028081">
    <property type="entry name" value="Leu-bd"/>
</dbReference>
<dbReference type="Proteomes" id="UP000049855">
    <property type="component" value="Unassembled WGS sequence"/>
</dbReference>
<protein>
    <submittedName>
        <fullName evidence="6">Branched-chain amino acid ABC transporter, amino acid-binding protein (TC 3.A.1.4.1)</fullName>
    </submittedName>
</protein>
<dbReference type="PANTHER" id="PTHR30483">
    <property type="entry name" value="LEUCINE-SPECIFIC-BINDING PROTEIN"/>
    <property type="match status" value="1"/>
</dbReference>
<evidence type="ECO:0000256" key="1">
    <source>
        <dbReference type="ARBA" id="ARBA00010062"/>
    </source>
</evidence>
<comment type="similarity">
    <text evidence="1">Belongs to the leucine-binding protein family.</text>
</comment>
<dbReference type="GO" id="GO:0006865">
    <property type="term" value="P:amino acid transport"/>
    <property type="evidence" value="ECO:0007669"/>
    <property type="project" value="UniProtKB-KW"/>
</dbReference>
<reference evidence="7" key="1">
    <citation type="submission" date="2015-03" db="EMBL/GenBank/DDBJ databases">
        <authorList>
            <person name="Nijsse Bart"/>
        </authorList>
    </citation>
    <scope>NUCLEOTIDE SEQUENCE [LARGE SCALE GENOMIC DNA]</scope>
</reference>